<proteinExistence type="inferred from homology"/>
<feature type="compositionally biased region" description="Basic and acidic residues" evidence="7">
    <location>
        <begin position="569"/>
        <end position="588"/>
    </location>
</feature>
<keyword evidence="10" id="KW-1185">Reference proteome</keyword>
<evidence type="ECO:0000256" key="2">
    <source>
        <dbReference type="ARBA" id="ARBA00008348"/>
    </source>
</evidence>
<dbReference type="Gene3D" id="3.30.70.580">
    <property type="entry name" value="Pseudouridine synthase I, catalytic domain, N-terminal subdomain"/>
    <property type="match status" value="1"/>
</dbReference>
<dbReference type="InterPro" id="IPR036986">
    <property type="entry name" value="S4_RNA-bd_sf"/>
</dbReference>
<dbReference type="InterPro" id="IPR002942">
    <property type="entry name" value="S4_RNA-bd"/>
</dbReference>
<reference evidence="9 10" key="1">
    <citation type="submission" date="2018-12" db="EMBL/GenBank/DDBJ databases">
        <authorList>
            <person name="Grouzdev D.S."/>
            <person name="Krutkina M.S."/>
        </authorList>
    </citation>
    <scope>NUCLEOTIDE SEQUENCE [LARGE SCALE GENOMIC DNA]</scope>
    <source>
        <strain evidence="9 10">RmlP026</strain>
    </source>
</reference>
<dbReference type="SUPFAM" id="SSF55174">
    <property type="entry name" value="Alpha-L RNA-binding motif"/>
    <property type="match status" value="1"/>
</dbReference>
<evidence type="ECO:0000256" key="3">
    <source>
        <dbReference type="ARBA" id="ARBA00022884"/>
    </source>
</evidence>
<dbReference type="Pfam" id="PF00849">
    <property type="entry name" value="PseudoU_synth_2"/>
    <property type="match status" value="1"/>
</dbReference>
<comment type="caution">
    <text evidence="9">The sequence shown here is derived from an EMBL/GenBank/DDBJ whole genome shotgun (WGS) entry which is preliminary data.</text>
</comment>
<comment type="catalytic activity">
    <reaction evidence="1">
        <text>a uridine in RNA = a pseudouridine in RNA</text>
        <dbReference type="Rhea" id="RHEA:48348"/>
        <dbReference type="Rhea" id="RHEA-COMP:12068"/>
        <dbReference type="Rhea" id="RHEA-COMP:12069"/>
        <dbReference type="ChEBI" id="CHEBI:65314"/>
        <dbReference type="ChEBI" id="CHEBI:65315"/>
    </reaction>
</comment>
<dbReference type="InterPro" id="IPR020094">
    <property type="entry name" value="TruA/RsuA/RluB/E/F_N"/>
</dbReference>
<dbReference type="PANTHER" id="PTHR47683:SF3">
    <property type="entry name" value="RIBOSOMAL LARGE SUBUNIT PSEUDOURIDINE SYNTHASE B"/>
    <property type="match status" value="1"/>
</dbReference>
<protein>
    <recommendedName>
        <fullName evidence="6">Pseudouridine synthase</fullName>
        <ecNumber evidence="6">5.4.99.-</ecNumber>
    </recommendedName>
</protein>
<dbReference type="InterPro" id="IPR020103">
    <property type="entry name" value="PsdUridine_synth_cat_dom_sf"/>
</dbReference>
<feature type="region of interest" description="Disordered" evidence="7">
    <location>
        <begin position="1"/>
        <end position="73"/>
    </location>
</feature>
<evidence type="ECO:0000256" key="4">
    <source>
        <dbReference type="ARBA" id="ARBA00023235"/>
    </source>
</evidence>
<feature type="region of interest" description="Disordered" evidence="7">
    <location>
        <begin position="315"/>
        <end position="378"/>
    </location>
</feature>
<feature type="compositionally biased region" description="Basic and acidic residues" evidence="7">
    <location>
        <begin position="500"/>
        <end position="510"/>
    </location>
</feature>
<dbReference type="InterPro" id="IPR018496">
    <property type="entry name" value="PsdUridine_synth_RsuA/RluB_CS"/>
</dbReference>
<feature type="compositionally biased region" description="Basic and acidic residues" evidence="7">
    <location>
        <begin position="316"/>
        <end position="332"/>
    </location>
</feature>
<feature type="compositionally biased region" description="Pro residues" evidence="7">
    <location>
        <begin position="8"/>
        <end position="17"/>
    </location>
</feature>
<dbReference type="GO" id="GO:0120159">
    <property type="term" value="F:rRNA pseudouridine synthase activity"/>
    <property type="evidence" value="ECO:0007669"/>
    <property type="project" value="UniProtKB-ARBA"/>
</dbReference>
<evidence type="ECO:0000259" key="8">
    <source>
        <dbReference type="SMART" id="SM00363"/>
    </source>
</evidence>
<dbReference type="InterPro" id="IPR006145">
    <property type="entry name" value="PsdUridine_synth_RsuA/RluA"/>
</dbReference>
<feature type="compositionally biased region" description="Basic and acidic residues" evidence="7">
    <location>
        <begin position="19"/>
        <end position="55"/>
    </location>
</feature>
<dbReference type="NCBIfam" id="TIGR00093">
    <property type="entry name" value="pseudouridine synthase"/>
    <property type="match status" value="1"/>
</dbReference>
<name>A0A4V1RUR8_9HYPH</name>
<evidence type="ECO:0000256" key="7">
    <source>
        <dbReference type="SAM" id="MobiDB-lite"/>
    </source>
</evidence>
<dbReference type="InterPro" id="IPR050343">
    <property type="entry name" value="RsuA_PseudoU_synthase"/>
</dbReference>
<dbReference type="InterPro" id="IPR042092">
    <property type="entry name" value="PsdUridine_s_RsuA/RluB/E/F_cat"/>
</dbReference>
<dbReference type="PROSITE" id="PS50889">
    <property type="entry name" value="S4"/>
    <property type="match status" value="1"/>
</dbReference>
<dbReference type="GO" id="GO:0000455">
    <property type="term" value="P:enzyme-directed rRNA pseudouridine synthesis"/>
    <property type="evidence" value="ECO:0007669"/>
    <property type="project" value="UniProtKB-ARBA"/>
</dbReference>
<dbReference type="PROSITE" id="PS01149">
    <property type="entry name" value="PSI_RSU"/>
    <property type="match status" value="1"/>
</dbReference>
<dbReference type="RefSeq" id="WP_129226177.1">
    <property type="nucleotide sequence ID" value="NZ_QYBB01000009.1"/>
</dbReference>
<gene>
    <name evidence="9" type="ORF">D3273_10290</name>
</gene>
<dbReference type="EMBL" id="QYBB01000009">
    <property type="protein sequence ID" value="RYC32104.1"/>
    <property type="molecule type" value="Genomic_DNA"/>
</dbReference>
<feature type="compositionally biased region" description="Basic and acidic residues" evidence="7">
    <location>
        <begin position="549"/>
        <end position="562"/>
    </location>
</feature>
<dbReference type="GO" id="GO:0003723">
    <property type="term" value="F:RNA binding"/>
    <property type="evidence" value="ECO:0007669"/>
    <property type="project" value="UniProtKB-KW"/>
</dbReference>
<dbReference type="InterPro" id="IPR000748">
    <property type="entry name" value="PsdUridine_synth_RsuA/RluB/E/F"/>
</dbReference>
<dbReference type="OrthoDB" id="9807213at2"/>
<dbReference type="EC" id="5.4.99.-" evidence="6"/>
<feature type="region of interest" description="Disordered" evidence="7">
    <location>
        <begin position="408"/>
        <end position="649"/>
    </location>
</feature>
<evidence type="ECO:0000256" key="5">
    <source>
        <dbReference type="PROSITE-ProRule" id="PRU00182"/>
    </source>
</evidence>
<organism evidence="9 10">
    <name type="scientific">Lichenibacterium minor</name>
    <dbReference type="NCBI Taxonomy" id="2316528"/>
    <lineage>
        <taxon>Bacteria</taxon>
        <taxon>Pseudomonadati</taxon>
        <taxon>Pseudomonadota</taxon>
        <taxon>Alphaproteobacteria</taxon>
        <taxon>Hyphomicrobiales</taxon>
        <taxon>Lichenihabitantaceae</taxon>
        <taxon>Lichenibacterium</taxon>
    </lineage>
</organism>
<dbReference type="Gene3D" id="3.10.290.10">
    <property type="entry name" value="RNA-binding S4 domain"/>
    <property type="match status" value="1"/>
</dbReference>
<dbReference type="AlphaFoldDB" id="A0A4V1RUR8"/>
<reference evidence="9 10" key="2">
    <citation type="submission" date="2019-02" db="EMBL/GenBank/DDBJ databases">
        <title>'Lichenibacterium ramalinii' gen. nov. sp. nov., 'Lichenibacterium minor' gen. nov. sp. nov.</title>
        <authorList>
            <person name="Pankratov T."/>
        </authorList>
    </citation>
    <scope>NUCLEOTIDE SEQUENCE [LARGE SCALE GENOMIC DNA]</scope>
    <source>
        <strain evidence="9 10">RmlP026</strain>
    </source>
</reference>
<sequence length="649" mass="68649">MTDTTKPPNRPTAPRPRPFGRDESRRQDDRRDDARRGGDKPRPRDDAGARGDKPRGGAGLTRGAEPAPPKDDARIAKVMARAGLCSRRDAEGWIAAGRVAVNGAVIDSPALNVKPGDRITVDGEPLPERDQTRLFLFHKPRGLVTTARDPEGRPTIFDNLPGGLPRVVSVGRLDINTEGLMLLTNDGGLARVLELPATGWLRRYRVRANGEIDQARLDALKAGVTIDGVDYAGIEATLDRVQGANAWLTMGLREGKNREIKRVLESLGLAVTRLIRISFGPFQLGELAEGAVENIPTRVLRDQLGPALAAQAGVDLEAREEPAPRRGVRGEDGAAPARPSRSTPAAPRPHVGALRAAREEEAGEGRKRVVRGATADRRGRAVAVERVIPVAGGDRGESRNARRFAAEKTDYVAGRQKTRADADGARPSRGGFAAKAGRAGFAGKPQRGAYGDGQRSPYGDEAAERPRGPRAGRFDPKTRGDRAEGFASAPRGERAGGFGERPRDGADRPRGTGFAARPRSPRPDDGAGRPRGERPGPFGAKPRGGAFAERPRGARADEDFSRTRGGTGPRRDGAEAPRGERSGGEARTGKPNGRPGGFSSERPATGRNKPGGARPFGDKPRGAGPGGGRPRGGAPGGGKPSGKPPRGRP</sequence>
<feature type="domain" description="RNA-binding S4" evidence="8">
    <location>
        <begin position="73"/>
        <end position="132"/>
    </location>
</feature>
<dbReference type="CDD" id="cd00165">
    <property type="entry name" value="S4"/>
    <property type="match status" value="1"/>
</dbReference>
<feature type="compositionally biased region" description="Low complexity" evidence="7">
    <location>
        <begin position="429"/>
        <end position="444"/>
    </location>
</feature>
<feature type="compositionally biased region" description="Basic and acidic residues" evidence="7">
    <location>
        <begin position="462"/>
        <end position="484"/>
    </location>
</feature>
<evidence type="ECO:0000256" key="1">
    <source>
        <dbReference type="ARBA" id="ARBA00000073"/>
    </source>
</evidence>
<dbReference type="SUPFAM" id="SSF55120">
    <property type="entry name" value="Pseudouridine synthase"/>
    <property type="match status" value="1"/>
</dbReference>
<comment type="similarity">
    <text evidence="2 6">Belongs to the pseudouridine synthase RsuA family.</text>
</comment>
<dbReference type="Pfam" id="PF01479">
    <property type="entry name" value="S4"/>
    <property type="match status" value="1"/>
</dbReference>
<feature type="compositionally biased region" description="Basic and acidic residues" evidence="7">
    <location>
        <begin position="356"/>
        <end position="367"/>
    </location>
</feature>
<dbReference type="FunFam" id="3.10.290.10:FF:000003">
    <property type="entry name" value="Pseudouridine synthase"/>
    <property type="match status" value="1"/>
</dbReference>
<dbReference type="Gene3D" id="3.30.70.1560">
    <property type="entry name" value="Alpha-L RNA-binding motif"/>
    <property type="match status" value="1"/>
</dbReference>
<dbReference type="SMART" id="SM00363">
    <property type="entry name" value="S4"/>
    <property type="match status" value="1"/>
</dbReference>
<feature type="compositionally biased region" description="Gly residues" evidence="7">
    <location>
        <begin position="623"/>
        <end position="640"/>
    </location>
</feature>
<feature type="compositionally biased region" description="Basic and acidic residues" evidence="7">
    <location>
        <begin position="521"/>
        <end position="534"/>
    </location>
</feature>
<keyword evidence="4 6" id="KW-0413">Isomerase</keyword>
<dbReference type="Proteomes" id="UP000290759">
    <property type="component" value="Unassembled WGS sequence"/>
</dbReference>
<keyword evidence="3 5" id="KW-0694">RNA-binding</keyword>
<feature type="compositionally biased region" description="Low complexity" evidence="7">
    <location>
        <begin position="334"/>
        <end position="355"/>
    </location>
</feature>
<evidence type="ECO:0000313" key="9">
    <source>
        <dbReference type="EMBL" id="RYC32104.1"/>
    </source>
</evidence>
<dbReference type="PANTHER" id="PTHR47683">
    <property type="entry name" value="PSEUDOURIDINE SYNTHASE FAMILY PROTEIN-RELATED"/>
    <property type="match status" value="1"/>
</dbReference>
<evidence type="ECO:0000313" key="10">
    <source>
        <dbReference type="Proteomes" id="UP000290759"/>
    </source>
</evidence>
<evidence type="ECO:0000256" key="6">
    <source>
        <dbReference type="RuleBase" id="RU003887"/>
    </source>
</evidence>
<accession>A0A4V1RUR8</accession>